<dbReference type="EMBL" id="BAZW01000029">
    <property type="protein sequence ID" value="GAO30737.1"/>
    <property type="molecule type" value="Genomic_DNA"/>
</dbReference>
<proteinExistence type="predicted"/>
<dbReference type="Pfam" id="PF01040">
    <property type="entry name" value="UbiA"/>
    <property type="match status" value="1"/>
</dbReference>
<dbReference type="OrthoDB" id="9814417at2"/>
<protein>
    <recommendedName>
        <fullName evidence="2">heme o synthase</fullName>
        <ecNumber evidence="2">2.5.1.141</ecNumber>
    </recommendedName>
</protein>
<dbReference type="STRING" id="1236989.JCM15548_13043"/>
<evidence type="ECO:0000313" key="12">
    <source>
        <dbReference type="Proteomes" id="UP000032900"/>
    </source>
</evidence>
<evidence type="ECO:0000256" key="9">
    <source>
        <dbReference type="ARBA" id="ARBA00047690"/>
    </source>
</evidence>
<dbReference type="GO" id="GO:0006783">
    <property type="term" value="P:heme biosynthetic process"/>
    <property type="evidence" value="ECO:0007669"/>
    <property type="project" value="UniProtKB-KW"/>
</dbReference>
<evidence type="ECO:0000256" key="10">
    <source>
        <dbReference type="SAM" id="Phobius"/>
    </source>
</evidence>
<comment type="caution">
    <text evidence="11">The sequence shown here is derived from an EMBL/GenBank/DDBJ whole genome shotgun (WGS) entry which is preliminary data.</text>
</comment>
<feature type="transmembrane region" description="Helical" evidence="10">
    <location>
        <begin position="161"/>
        <end position="182"/>
    </location>
</feature>
<dbReference type="EC" id="2.5.1.141" evidence="2"/>
<dbReference type="Proteomes" id="UP000032900">
    <property type="component" value="Unassembled WGS sequence"/>
</dbReference>
<evidence type="ECO:0000256" key="3">
    <source>
        <dbReference type="ARBA" id="ARBA00022475"/>
    </source>
</evidence>
<evidence type="ECO:0000256" key="1">
    <source>
        <dbReference type="ARBA" id="ARBA00004141"/>
    </source>
</evidence>
<comment type="catalytic activity">
    <reaction evidence="9">
        <text>heme b + (2E,6E)-farnesyl diphosphate + H2O = Fe(II)-heme o + diphosphate</text>
        <dbReference type="Rhea" id="RHEA:28070"/>
        <dbReference type="ChEBI" id="CHEBI:15377"/>
        <dbReference type="ChEBI" id="CHEBI:33019"/>
        <dbReference type="ChEBI" id="CHEBI:60344"/>
        <dbReference type="ChEBI" id="CHEBI:60530"/>
        <dbReference type="ChEBI" id="CHEBI:175763"/>
        <dbReference type="EC" id="2.5.1.141"/>
    </reaction>
</comment>
<keyword evidence="7" id="KW-0350">Heme biosynthesis</keyword>
<dbReference type="InterPro" id="IPR006369">
    <property type="entry name" value="Protohaem_IX_farnesylTrfase"/>
</dbReference>
<gene>
    <name evidence="11" type="ORF">JCM15548_13043</name>
</gene>
<evidence type="ECO:0000256" key="6">
    <source>
        <dbReference type="ARBA" id="ARBA00022989"/>
    </source>
</evidence>
<keyword evidence="4 11" id="KW-0808">Transferase</keyword>
<reference evidence="11 12" key="1">
    <citation type="journal article" date="2015" name="Microbes Environ.">
        <title>Distribution and evolution of nitrogen fixation genes in the phylum bacteroidetes.</title>
        <authorList>
            <person name="Inoue J."/>
            <person name="Oshima K."/>
            <person name="Suda W."/>
            <person name="Sakamoto M."/>
            <person name="Iino T."/>
            <person name="Noda S."/>
            <person name="Hongoh Y."/>
            <person name="Hattori M."/>
            <person name="Ohkuma M."/>
        </authorList>
    </citation>
    <scope>NUCLEOTIDE SEQUENCE [LARGE SCALE GENOMIC DNA]</scope>
    <source>
        <strain evidence="11">JCM 15548</strain>
    </source>
</reference>
<accession>A0A0E9LYS0</accession>
<feature type="transmembrane region" description="Helical" evidence="10">
    <location>
        <begin position="76"/>
        <end position="94"/>
    </location>
</feature>
<dbReference type="GO" id="GO:0016020">
    <property type="term" value="C:membrane"/>
    <property type="evidence" value="ECO:0007669"/>
    <property type="project" value="UniProtKB-SubCell"/>
</dbReference>
<feature type="transmembrane region" description="Helical" evidence="10">
    <location>
        <begin position="12"/>
        <end position="33"/>
    </location>
</feature>
<name>A0A0E9LYS0_9BACT</name>
<sequence length="284" mass="32070">MKSSWLIPAALIRVRLSLMVTFSALIGFLIAPNQSWRDALLLISGVFFLACGTSALNQIQERGRDRLMERTKKRPLVTGHISLQAAGLMVISMLTAGSLALALIGWTPLLLGIANIFFYNALYTPLKPRTPLAILPGALVGAIPPVMGWTAAGGALFHPTILYIAAFMFLWQLPHFWLLLVAHAKDYERAGFKGFPKFLNPQHIRFIIFSWTLISSLFLFSFPLFGIHFLWSQVWLLTFINVSFIALFYFLLFHKALSPYNKKAFIVLNSYALTILLLFVWMFQ</sequence>
<evidence type="ECO:0000256" key="2">
    <source>
        <dbReference type="ARBA" id="ARBA00012292"/>
    </source>
</evidence>
<keyword evidence="8 10" id="KW-0472">Membrane</keyword>
<evidence type="ECO:0000256" key="8">
    <source>
        <dbReference type="ARBA" id="ARBA00023136"/>
    </source>
</evidence>
<feature type="transmembrane region" description="Helical" evidence="10">
    <location>
        <begin position="100"/>
        <end position="122"/>
    </location>
</feature>
<dbReference type="RefSeq" id="WP_062126010.1">
    <property type="nucleotide sequence ID" value="NZ_BAZW01000029.1"/>
</dbReference>
<feature type="transmembrane region" description="Helical" evidence="10">
    <location>
        <begin position="203"/>
        <end position="227"/>
    </location>
</feature>
<evidence type="ECO:0000256" key="7">
    <source>
        <dbReference type="ARBA" id="ARBA00023133"/>
    </source>
</evidence>
<feature type="transmembrane region" description="Helical" evidence="10">
    <location>
        <begin position="39"/>
        <end position="56"/>
    </location>
</feature>
<keyword evidence="3" id="KW-1003">Cell membrane</keyword>
<dbReference type="InterPro" id="IPR000537">
    <property type="entry name" value="UbiA_prenyltransferase"/>
</dbReference>
<evidence type="ECO:0000256" key="4">
    <source>
        <dbReference type="ARBA" id="ARBA00022679"/>
    </source>
</evidence>
<organism evidence="11 12">
    <name type="scientific">Geofilum rubicundum JCM 15548</name>
    <dbReference type="NCBI Taxonomy" id="1236989"/>
    <lineage>
        <taxon>Bacteria</taxon>
        <taxon>Pseudomonadati</taxon>
        <taxon>Bacteroidota</taxon>
        <taxon>Bacteroidia</taxon>
        <taxon>Marinilabiliales</taxon>
        <taxon>Marinilabiliaceae</taxon>
        <taxon>Geofilum</taxon>
    </lineage>
</organism>
<keyword evidence="6 10" id="KW-1133">Transmembrane helix</keyword>
<keyword evidence="5 10" id="KW-0812">Transmembrane</keyword>
<feature type="transmembrane region" description="Helical" evidence="10">
    <location>
        <begin position="134"/>
        <end position="155"/>
    </location>
</feature>
<dbReference type="InterPro" id="IPR044878">
    <property type="entry name" value="UbiA_sf"/>
</dbReference>
<dbReference type="PANTHER" id="PTHR43448">
    <property type="entry name" value="PROTOHEME IX FARNESYLTRANSFERASE, MITOCHONDRIAL"/>
    <property type="match status" value="1"/>
</dbReference>
<dbReference type="AlphaFoldDB" id="A0A0E9LYS0"/>
<dbReference type="PANTHER" id="PTHR43448:SF2">
    <property type="entry name" value="PROTOHEME IX FARNESYLTRANSFERASE, MITOCHONDRIAL"/>
    <property type="match status" value="1"/>
</dbReference>
<dbReference type="Gene3D" id="1.10.357.140">
    <property type="entry name" value="UbiA prenyltransferase"/>
    <property type="match status" value="1"/>
</dbReference>
<evidence type="ECO:0000256" key="5">
    <source>
        <dbReference type="ARBA" id="ARBA00022692"/>
    </source>
</evidence>
<keyword evidence="12" id="KW-1185">Reference proteome</keyword>
<feature type="transmembrane region" description="Helical" evidence="10">
    <location>
        <begin position="264"/>
        <end position="283"/>
    </location>
</feature>
<evidence type="ECO:0000313" key="11">
    <source>
        <dbReference type="EMBL" id="GAO30737.1"/>
    </source>
</evidence>
<dbReference type="GO" id="GO:0008495">
    <property type="term" value="F:protoheme IX farnesyltransferase activity"/>
    <property type="evidence" value="ECO:0007669"/>
    <property type="project" value="UniProtKB-EC"/>
</dbReference>
<feature type="transmembrane region" description="Helical" evidence="10">
    <location>
        <begin position="233"/>
        <end position="252"/>
    </location>
</feature>
<dbReference type="CDD" id="cd13957">
    <property type="entry name" value="PT_UbiA_Cox10"/>
    <property type="match status" value="1"/>
</dbReference>
<comment type="subcellular location">
    <subcellularLocation>
        <location evidence="1">Membrane</location>
        <topology evidence="1">Multi-pass membrane protein</topology>
    </subcellularLocation>
</comment>